<keyword evidence="2" id="KW-1185">Reference proteome</keyword>
<evidence type="ECO:0008006" key="3">
    <source>
        <dbReference type="Google" id="ProtNLM"/>
    </source>
</evidence>
<protein>
    <recommendedName>
        <fullName evidence="3">Transmembrane protein</fullName>
    </recommendedName>
</protein>
<gene>
    <name evidence="1" type="ORF">PPENT_87.1.T0490010</name>
</gene>
<reference evidence="1" key="1">
    <citation type="submission" date="2021-01" db="EMBL/GenBank/DDBJ databases">
        <authorList>
            <consortium name="Genoscope - CEA"/>
            <person name="William W."/>
        </authorList>
    </citation>
    <scope>NUCLEOTIDE SEQUENCE</scope>
</reference>
<dbReference type="EMBL" id="CAJJDO010000049">
    <property type="protein sequence ID" value="CAD8168271.1"/>
    <property type="molecule type" value="Genomic_DNA"/>
</dbReference>
<dbReference type="AlphaFoldDB" id="A0A8S1UUA7"/>
<dbReference type="OrthoDB" id="2127281at2759"/>
<proteinExistence type="predicted"/>
<name>A0A8S1UUA7_9CILI</name>
<evidence type="ECO:0000313" key="2">
    <source>
        <dbReference type="Proteomes" id="UP000689195"/>
    </source>
</evidence>
<organism evidence="1 2">
    <name type="scientific">Paramecium pentaurelia</name>
    <dbReference type="NCBI Taxonomy" id="43138"/>
    <lineage>
        <taxon>Eukaryota</taxon>
        <taxon>Sar</taxon>
        <taxon>Alveolata</taxon>
        <taxon>Ciliophora</taxon>
        <taxon>Intramacronucleata</taxon>
        <taxon>Oligohymenophorea</taxon>
        <taxon>Peniculida</taxon>
        <taxon>Parameciidae</taxon>
        <taxon>Paramecium</taxon>
    </lineage>
</organism>
<sequence>MKIKNNIRQYYIVVQIQLYFQFCAFYSTFHSESDLPFSTIIGSDEFIIFFVFTYQLYKYPTHPHGELDTLITIREAFFIIYHSLFYQYVHFQIFQYWNRSYLVGYLFCQFNLYFQQ</sequence>
<evidence type="ECO:0000313" key="1">
    <source>
        <dbReference type="EMBL" id="CAD8168271.1"/>
    </source>
</evidence>
<comment type="caution">
    <text evidence="1">The sequence shown here is derived from an EMBL/GenBank/DDBJ whole genome shotgun (WGS) entry which is preliminary data.</text>
</comment>
<accession>A0A8S1UUA7</accession>
<dbReference type="Proteomes" id="UP000689195">
    <property type="component" value="Unassembled WGS sequence"/>
</dbReference>